<feature type="transmembrane region" description="Helical" evidence="1">
    <location>
        <begin position="7"/>
        <end position="26"/>
    </location>
</feature>
<evidence type="ECO:0000256" key="1">
    <source>
        <dbReference type="SAM" id="Phobius"/>
    </source>
</evidence>
<sequence>MKKAFKILLIIISVCIFVYAVKLYFYKQNTCVKLKIENKNLSYSVKYKNLKKSVDFTLDNGGNYYIAYNSKIQFIGKDGKSYNVIENPNFNITSIDYKDDKLYYSSKDKIYCYNIKNKNNSEFASGIPNYGDYNKSIVKVDGDDLFVSIGAATNSGIVGEDNNWKINEPYAHDITPKDITLKGVNFLNGKTGAFQSYGTKSIKGQVVPAHFPGNASIAVYNLNTKKGSTFAWGIRNVTAMDFNSDNKLICVVGGMENRGSRPIMGDNDYIYEIEKGFWYGWPDYSGGDPIISPKFKGKNDLGFLLENHPNMNPPSPVYQYNKVSSLGSAVVDKLGNIGEKNCIFFYDKIDNLLYSFKYPKVAKKEIVFNKTSVIKSMKLYNKSLLILDSSNGYLYSIDKGKLNSIKNLKEYNNIYIYLIIFIVLIIILILRVRRD</sequence>
<gene>
    <name evidence="2" type="ORF">CTDIVETGP_0287</name>
</gene>
<name>W6NE25_CLOTY</name>
<accession>W6NE25</accession>
<keyword evidence="1" id="KW-0472">Membrane</keyword>
<dbReference type="InterPro" id="IPR011042">
    <property type="entry name" value="6-blade_b-propeller_TolB-like"/>
</dbReference>
<proteinExistence type="predicted"/>
<organism evidence="2 3">
    <name type="scientific">Clostridium tyrobutyricum DIVETGP</name>
    <dbReference type="NCBI Taxonomy" id="1408889"/>
    <lineage>
        <taxon>Bacteria</taxon>
        <taxon>Bacillati</taxon>
        <taxon>Bacillota</taxon>
        <taxon>Clostridia</taxon>
        <taxon>Eubacteriales</taxon>
        <taxon>Clostridiaceae</taxon>
        <taxon>Clostridium</taxon>
    </lineage>
</organism>
<keyword evidence="2" id="KW-0449">Lipoprotein</keyword>
<reference evidence="2 3" key="1">
    <citation type="journal article" date="2015" name="Genome Announc.">
        <title>Draft Genome Sequence of Clostridium tyrobutyricum Strain DIVETGP, Isolated from Cow's Milk for Grana Padano Production.</title>
        <authorList>
            <person name="Soggiu A."/>
            <person name="Piras C."/>
            <person name="Gaiarsa S."/>
            <person name="Sassera D."/>
            <person name="Roncada P."/>
            <person name="Bendixen E."/>
            <person name="Brasca M."/>
            <person name="Bonizzi L."/>
        </authorList>
    </citation>
    <scope>NUCLEOTIDE SEQUENCE [LARGE SCALE GENOMIC DNA]</scope>
    <source>
        <strain evidence="2 3">DIVETGP</strain>
    </source>
</reference>
<feature type="transmembrane region" description="Helical" evidence="1">
    <location>
        <begin position="414"/>
        <end position="432"/>
    </location>
</feature>
<keyword evidence="1" id="KW-0812">Transmembrane</keyword>
<protein>
    <submittedName>
        <fullName evidence="2">Probable lipoprotein</fullName>
    </submittedName>
</protein>
<dbReference type="RefSeq" id="WP_017750564.1">
    <property type="nucleotide sequence ID" value="NZ_CBXI010000003.1"/>
</dbReference>
<dbReference type="Proteomes" id="UP000019482">
    <property type="component" value="Unassembled WGS sequence"/>
</dbReference>
<dbReference type="GeneID" id="29418338"/>
<comment type="caution">
    <text evidence="2">The sequence shown here is derived from an EMBL/GenBank/DDBJ whole genome shotgun (WGS) entry which is preliminary data.</text>
</comment>
<dbReference type="EMBL" id="CBXI010000003">
    <property type="protein sequence ID" value="CDL90217.1"/>
    <property type="molecule type" value="Genomic_DNA"/>
</dbReference>
<dbReference type="InterPro" id="IPR011041">
    <property type="entry name" value="Quinoprot_gluc/sorb_DH_b-prop"/>
</dbReference>
<dbReference type="SUPFAM" id="SSF50952">
    <property type="entry name" value="Soluble quinoprotein glucose dehydrogenase"/>
    <property type="match status" value="1"/>
</dbReference>
<keyword evidence="3" id="KW-1185">Reference proteome</keyword>
<dbReference type="Gene3D" id="2.120.10.30">
    <property type="entry name" value="TolB, C-terminal domain"/>
    <property type="match status" value="1"/>
</dbReference>
<dbReference type="OrthoDB" id="9770043at2"/>
<keyword evidence="1" id="KW-1133">Transmembrane helix</keyword>
<evidence type="ECO:0000313" key="3">
    <source>
        <dbReference type="Proteomes" id="UP000019482"/>
    </source>
</evidence>
<evidence type="ECO:0000313" key="2">
    <source>
        <dbReference type="EMBL" id="CDL90217.1"/>
    </source>
</evidence>
<dbReference type="AlphaFoldDB" id="W6NE25"/>